<comment type="function">
    <text evidence="12">Catalyzes the reversible NADPH-dependent reductive amination of L-2-amino-6-oxopimelate, the acyclic form of L-tetrahydrodipicolinate, to generate the meso compound, D,L-2,6-diaminopimelate.</text>
</comment>
<comment type="catalytic activity">
    <reaction evidence="11 12">
        <text>meso-2,6-diaminopimelate + NADP(+) + H2O = (S)-2-amino-6-oxoheptanedioate + NH4(+) + NADPH + H(+)</text>
        <dbReference type="Rhea" id="RHEA:13561"/>
        <dbReference type="ChEBI" id="CHEBI:15377"/>
        <dbReference type="ChEBI" id="CHEBI:15378"/>
        <dbReference type="ChEBI" id="CHEBI:28938"/>
        <dbReference type="ChEBI" id="CHEBI:57783"/>
        <dbReference type="ChEBI" id="CHEBI:57791"/>
        <dbReference type="ChEBI" id="CHEBI:58349"/>
        <dbReference type="ChEBI" id="CHEBI:58556"/>
        <dbReference type="EC" id="1.4.1.16"/>
    </reaction>
</comment>
<evidence type="ECO:0000256" key="8">
    <source>
        <dbReference type="ARBA" id="ARBA00022915"/>
    </source>
</evidence>
<keyword evidence="10 12" id="KW-0457">Lysine biosynthesis</keyword>
<evidence type="ECO:0000256" key="11">
    <source>
        <dbReference type="ARBA" id="ARBA00052023"/>
    </source>
</evidence>
<evidence type="ECO:0000256" key="5">
    <source>
        <dbReference type="ARBA" id="ARBA00021654"/>
    </source>
</evidence>
<feature type="binding site" evidence="13">
    <location>
        <position position="230"/>
    </location>
    <ligand>
        <name>substrate</name>
    </ligand>
</feature>
<evidence type="ECO:0000256" key="1">
    <source>
        <dbReference type="ARBA" id="ARBA00004896"/>
    </source>
</evidence>
<gene>
    <name evidence="15" type="ORF">Apau_2257</name>
</gene>
<dbReference type="AlphaFoldDB" id="E3CZN4"/>
<dbReference type="PaxDb" id="584708-Apau_2257"/>
<dbReference type="UniPathway" id="UPA00034">
    <property type="reaction ID" value="UER00026"/>
</dbReference>
<keyword evidence="8 12" id="KW-0220">Diaminopimelate biosynthesis</keyword>
<name>E3CZN4_9BACT</name>
<proteinExistence type="inferred from homology"/>
<dbReference type="PANTHER" id="PTHR31873:SF6">
    <property type="entry name" value="ASPARTATE DEHYDROGENASE DOMAIN-CONTAINING PROTEIN"/>
    <property type="match status" value="1"/>
</dbReference>
<dbReference type="RefSeq" id="WP_006301910.1">
    <property type="nucleotide sequence ID" value="NZ_CM001022.1"/>
</dbReference>
<dbReference type="Gene3D" id="3.40.50.720">
    <property type="entry name" value="NAD(P)-binding Rossmann-like Domain"/>
    <property type="match status" value="1"/>
</dbReference>
<keyword evidence="16" id="KW-1185">Reference proteome</keyword>
<feature type="binding site" evidence="13">
    <location>
        <begin position="122"/>
        <end position="126"/>
    </location>
    <ligand>
        <name>NADP(+)</name>
        <dbReference type="ChEBI" id="CHEBI:58349"/>
    </ligand>
</feature>
<evidence type="ECO:0000256" key="2">
    <source>
        <dbReference type="ARBA" id="ARBA00007442"/>
    </source>
</evidence>
<dbReference type="Pfam" id="PF16654">
    <property type="entry name" value="DAPDH_C"/>
    <property type="match status" value="1"/>
</dbReference>
<evidence type="ECO:0000256" key="10">
    <source>
        <dbReference type="ARBA" id="ARBA00023154"/>
    </source>
</evidence>
<evidence type="ECO:0000313" key="15">
    <source>
        <dbReference type="EMBL" id="EFQ24666.1"/>
    </source>
</evidence>
<dbReference type="Gene3D" id="3.30.360.10">
    <property type="entry name" value="Dihydrodipicolinate Reductase, domain 2"/>
    <property type="match status" value="1"/>
</dbReference>
<dbReference type="InterPro" id="IPR032094">
    <property type="entry name" value="Meso-DAP_DH_C"/>
</dbReference>
<evidence type="ECO:0000256" key="13">
    <source>
        <dbReference type="PIRSR" id="PIRSR025648-1"/>
    </source>
</evidence>
<organism evidence="15 16">
    <name type="scientific">Aminomonas paucivorans DSM 12260</name>
    <dbReference type="NCBI Taxonomy" id="584708"/>
    <lineage>
        <taxon>Bacteria</taxon>
        <taxon>Thermotogati</taxon>
        <taxon>Synergistota</taxon>
        <taxon>Synergistia</taxon>
        <taxon>Synergistales</taxon>
        <taxon>Synergistaceae</taxon>
        <taxon>Aminomonas</taxon>
    </lineage>
</organism>
<dbReference type="SUPFAM" id="SSF55347">
    <property type="entry name" value="Glyceraldehyde-3-phosphate dehydrogenase-like, C-terminal domain"/>
    <property type="match status" value="1"/>
</dbReference>
<feature type="binding site" evidence="13">
    <location>
        <position position="256"/>
    </location>
    <ligand>
        <name>substrate</name>
    </ligand>
</feature>
<feature type="domain" description="Meso-diaminopimelate D-dehydrogenase C-terminal" evidence="14">
    <location>
        <begin position="123"/>
        <end position="181"/>
    </location>
</feature>
<dbReference type="GO" id="GO:0019877">
    <property type="term" value="P:diaminopimelate biosynthetic process"/>
    <property type="evidence" value="ECO:0007669"/>
    <property type="project" value="UniProtKB-UniRule"/>
</dbReference>
<dbReference type="NCBIfam" id="TIGR01921">
    <property type="entry name" value="DAP-DH"/>
    <property type="match status" value="1"/>
</dbReference>
<dbReference type="InterPro" id="IPR036291">
    <property type="entry name" value="NAD(P)-bd_dom_sf"/>
</dbReference>
<dbReference type="eggNOG" id="COG0057">
    <property type="taxonomic scope" value="Bacteria"/>
</dbReference>
<reference evidence="15 16" key="1">
    <citation type="journal article" date="2010" name="Stand. Genomic Sci.">
        <title>Non-contiguous finished genome sequence of Aminomonas paucivorans type strain (GLU-3).</title>
        <authorList>
            <person name="Pitluck S."/>
            <person name="Yasawong M."/>
            <person name="Held B."/>
            <person name="Lapidus A."/>
            <person name="Nolan M."/>
            <person name="Copeland A."/>
            <person name="Lucas S."/>
            <person name="Del Rio T.G."/>
            <person name="Tice H."/>
            <person name="Cheng J.F."/>
            <person name="Chertkov O."/>
            <person name="Goodwin L."/>
            <person name="Tapia R."/>
            <person name="Han C."/>
            <person name="Liolios K."/>
            <person name="Ivanova N."/>
            <person name="Mavromatis K."/>
            <person name="Ovchinnikova G."/>
            <person name="Pati A."/>
            <person name="Chen A."/>
            <person name="Palaniappan K."/>
            <person name="Land M."/>
            <person name="Hauser L."/>
            <person name="Chang Y.J."/>
            <person name="Jeffries C.D."/>
            <person name="Pukall R."/>
            <person name="Spring S."/>
            <person name="Rohde M."/>
            <person name="Sikorski J."/>
            <person name="Goker M."/>
            <person name="Woyke T."/>
            <person name="Bristow J."/>
            <person name="Eisen J.A."/>
            <person name="Markowitz V."/>
            <person name="Hugenholtz P."/>
            <person name="Kyrpides N.C."/>
            <person name="Klenk H.P."/>
        </authorList>
    </citation>
    <scope>NUCLEOTIDE SEQUENCE [LARGE SCALE GENOMIC DNA]</scope>
    <source>
        <strain evidence="15 16">DSM 12260</strain>
    </source>
</reference>
<sequence length="302" mass="32428">MEKRRIAVVGFGHVGCGAVEALEVAPDLELAGVVLQDEGEIRRACCSLGSVPVVRHLAELEKVDAALLAVPSRCVPKLAPPILETGVATVDCYDIHGDPLMTLRATLDPIAREHGTAAVISAGWDPGTDSVVRTLLEALVPRGITYTNFGPGMSMGHTVVIKGFEGVEDALSLTIPKGCGLHKRYVYLKTRPGTDFDALVARISQDPYFAHDEVHFFPCEDVQALVDTGHAVHLERRGSAGKTHNQKVDFLMSVTNPAATGQVLVSAARAVLRQRPGAYTLPEIPPVDFLPGDRESLLHRLI</sequence>
<keyword evidence="13" id="KW-0547">Nucleotide-binding</keyword>
<comment type="subunit">
    <text evidence="3 12">Homodimer.</text>
</comment>
<dbReference type="EMBL" id="CM001022">
    <property type="protein sequence ID" value="EFQ24666.1"/>
    <property type="molecule type" value="Genomic_DNA"/>
</dbReference>
<dbReference type="SUPFAM" id="SSF51735">
    <property type="entry name" value="NAD(P)-binding Rossmann-fold domains"/>
    <property type="match status" value="1"/>
</dbReference>
<dbReference type="EC" id="1.4.1.16" evidence="4 12"/>
<dbReference type="GO" id="GO:0000166">
    <property type="term" value="F:nucleotide binding"/>
    <property type="evidence" value="ECO:0007669"/>
    <property type="project" value="UniProtKB-KW"/>
</dbReference>
<keyword evidence="7 12" id="KW-0521">NADP</keyword>
<dbReference type="CDD" id="cd02270">
    <property type="entry name" value="meso-DAPDH_N"/>
    <property type="match status" value="1"/>
</dbReference>
<evidence type="ECO:0000256" key="4">
    <source>
        <dbReference type="ARBA" id="ARBA00012080"/>
    </source>
</evidence>
<dbReference type="HOGENOM" id="CLU_055796_1_0_0"/>
<dbReference type="GO" id="GO:0009089">
    <property type="term" value="P:lysine biosynthetic process via diaminopimelate"/>
    <property type="evidence" value="ECO:0007669"/>
    <property type="project" value="UniProtKB-UniRule"/>
</dbReference>
<dbReference type="STRING" id="584708.Apau_2257"/>
<evidence type="ECO:0000259" key="14">
    <source>
        <dbReference type="Pfam" id="PF16654"/>
    </source>
</evidence>
<evidence type="ECO:0000256" key="7">
    <source>
        <dbReference type="ARBA" id="ARBA00022857"/>
    </source>
</evidence>
<evidence type="ECO:0000256" key="3">
    <source>
        <dbReference type="ARBA" id="ARBA00011738"/>
    </source>
</evidence>
<comment type="similarity">
    <text evidence="2 12">Belongs to the diaminopimelate dehydrogenase family.</text>
</comment>
<dbReference type="Proteomes" id="UP000005096">
    <property type="component" value="Chromosome"/>
</dbReference>
<keyword evidence="9 12" id="KW-0560">Oxidoreductase</keyword>
<evidence type="ECO:0000256" key="12">
    <source>
        <dbReference type="PIRNR" id="PIRNR025648"/>
    </source>
</evidence>
<evidence type="ECO:0000256" key="6">
    <source>
        <dbReference type="ARBA" id="ARBA00022605"/>
    </source>
</evidence>
<evidence type="ECO:0000256" key="9">
    <source>
        <dbReference type="ARBA" id="ARBA00023002"/>
    </source>
</evidence>
<dbReference type="PIRSF" id="PIRSF025648">
    <property type="entry name" value="DDH"/>
    <property type="match status" value="1"/>
</dbReference>
<protein>
    <recommendedName>
        <fullName evidence="5 12">Meso-diaminopimelate D-dehydrogenase</fullName>
        <shortName evidence="12">DAPDH</shortName>
        <shortName evidence="12">Meso-DAP dehydrogenase</shortName>
        <ecNumber evidence="4 12">1.4.1.16</ecNumber>
    </recommendedName>
</protein>
<dbReference type="PANTHER" id="PTHR31873">
    <property type="entry name" value="L-ASPARTATE DEHYDROGENASE-RELATED"/>
    <property type="match status" value="1"/>
</dbReference>
<feature type="binding site" evidence="13">
    <location>
        <position position="174"/>
    </location>
    <ligand>
        <name>substrate</name>
    </ligand>
</feature>
<feature type="binding site" evidence="13">
    <location>
        <position position="184"/>
    </location>
    <ligand>
        <name>substrate</name>
    </ligand>
</feature>
<keyword evidence="6 12" id="KW-0028">Amino-acid biosynthesis</keyword>
<comment type="pathway">
    <text evidence="1 12">Amino-acid biosynthesis; L-lysine biosynthesis via DAP pathway; DL-2,6-diaminopimelate from (S)-tetrahydrodipicolinate: step 1/1.</text>
</comment>
<accession>E3CZN4</accession>
<dbReference type="OrthoDB" id="9779394at2"/>
<dbReference type="GO" id="GO:0047850">
    <property type="term" value="F:diaminopimelate dehydrogenase activity"/>
    <property type="evidence" value="ECO:0007669"/>
    <property type="project" value="UniProtKB-UniRule"/>
</dbReference>
<feature type="binding site" evidence="13">
    <location>
        <begin position="42"/>
        <end position="44"/>
    </location>
    <ligand>
        <name>NADP(+)</name>
        <dbReference type="ChEBI" id="CHEBI:58349"/>
    </ligand>
</feature>
<evidence type="ECO:0000313" key="16">
    <source>
        <dbReference type="Proteomes" id="UP000005096"/>
    </source>
</evidence>
<dbReference type="InterPro" id="IPR010190">
    <property type="entry name" value="Diaminopimelate_DH_Ddh"/>
</dbReference>